<organism evidence="1 2">
    <name type="scientific">Ladona fulva</name>
    <name type="common">Scarce chaser dragonfly</name>
    <name type="synonym">Libellula fulva</name>
    <dbReference type="NCBI Taxonomy" id="123851"/>
    <lineage>
        <taxon>Eukaryota</taxon>
        <taxon>Metazoa</taxon>
        <taxon>Ecdysozoa</taxon>
        <taxon>Arthropoda</taxon>
        <taxon>Hexapoda</taxon>
        <taxon>Insecta</taxon>
        <taxon>Pterygota</taxon>
        <taxon>Palaeoptera</taxon>
        <taxon>Odonata</taxon>
        <taxon>Epiprocta</taxon>
        <taxon>Anisoptera</taxon>
        <taxon>Libelluloidea</taxon>
        <taxon>Libellulidae</taxon>
        <taxon>Ladona</taxon>
    </lineage>
</organism>
<reference evidence="1" key="2">
    <citation type="submission" date="2017-10" db="EMBL/GenBank/DDBJ databases">
        <title>Ladona fulva Genome sequencing and assembly.</title>
        <authorList>
            <person name="Murali S."/>
            <person name="Richards S."/>
            <person name="Bandaranaike D."/>
            <person name="Bellair M."/>
            <person name="Blankenburg K."/>
            <person name="Chao H."/>
            <person name="Dinh H."/>
            <person name="Doddapaneni H."/>
            <person name="Dugan-Rocha S."/>
            <person name="Elkadiri S."/>
            <person name="Gnanaolivu R."/>
            <person name="Hernandez B."/>
            <person name="Skinner E."/>
            <person name="Javaid M."/>
            <person name="Lee S."/>
            <person name="Li M."/>
            <person name="Ming W."/>
            <person name="Munidasa M."/>
            <person name="Muniz J."/>
            <person name="Nguyen L."/>
            <person name="Hughes D."/>
            <person name="Osuji N."/>
            <person name="Pu L.-L."/>
            <person name="Puazo M."/>
            <person name="Qu C."/>
            <person name="Quiroz J."/>
            <person name="Raj R."/>
            <person name="Weissenberger G."/>
            <person name="Xin Y."/>
            <person name="Zou X."/>
            <person name="Han Y."/>
            <person name="Worley K."/>
            <person name="Muzny D."/>
            <person name="Gibbs R."/>
        </authorList>
    </citation>
    <scope>NUCLEOTIDE SEQUENCE</scope>
    <source>
        <strain evidence="1">Sampled in the wild</strain>
    </source>
</reference>
<dbReference type="Proteomes" id="UP000792457">
    <property type="component" value="Unassembled WGS sequence"/>
</dbReference>
<gene>
    <name evidence="1" type="ORF">J437_LFUL016976</name>
</gene>
<dbReference type="EMBL" id="KZ309032">
    <property type="protein sequence ID" value="KAG8236476.1"/>
    <property type="molecule type" value="Genomic_DNA"/>
</dbReference>
<name>A0A8K0KJM1_LADFU</name>
<sequence>MKGHMEACEEHSGISSGFSRFFQEEMRLLLIFEVFFLFRYDEESNLHLSNWCSSSKLAFCP</sequence>
<dbReference type="AlphaFoldDB" id="A0A8K0KJM1"/>
<comment type="caution">
    <text evidence="1">The sequence shown here is derived from an EMBL/GenBank/DDBJ whole genome shotgun (WGS) entry which is preliminary data.</text>
</comment>
<accession>A0A8K0KJM1</accession>
<evidence type="ECO:0000313" key="1">
    <source>
        <dbReference type="EMBL" id="KAG8236476.1"/>
    </source>
</evidence>
<keyword evidence="2" id="KW-1185">Reference proteome</keyword>
<reference evidence="1" key="1">
    <citation type="submission" date="2013-04" db="EMBL/GenBank/DDBJ databases">
        <authorList>
            <person name="Qu J."/>
            <person name="Murali S.C."/>
            <person name="Bandaranaike D."/>
            <person name="Bellair M."/>
            <person name="Blankenburg K."/>
            <person name="Chao H."/>
            <person name="Dinh H."/>
            <person name="Doddapaneni H."/>
            <person name="Downs B."/>
            <person name="Dugan-Rocha S."/>
            <person name="Elkadiri S."/>
            <person name="Gnanaolivu R.D."/>
            <person name="Hernandez B."/>
            <person name="Javaid M."/>
            <person name="Jayaseelan J.C."/>
            <person name="Lee S."/>
            <person name="Li M."/>
            <person name="Ming W."/>
            <person name="Munidasa M."/>
            <person name="Muniz J."/>
            <person name="Nguyen L."/>
            <person name="Ongeri F."/>
            <person name="Osuji N."/>
            <person name="Pu L.-L."/>
            <person name="Puazo M."/>
            <person name="Qu C."/>
            <person name="Quiroz J."/>
            <person name="Raj R."/>
            <person name="Weissenberger G."/>
            <person name="Xin Y."/>
            <person name="Zou X."/>
            <person name="Han Y."/>
            <person name="Richards S."/>
            <person name="Worley K."/>
            <person name="Muzny D."/>
            <person name="Gibbs R."/>
        </authorList>
    </citation>
    <scope>NUCLEOTIDE SEQUENCE</scope>
    <source>
        <strain evidence="1">Sampled in the wild</strain>
    </source>
</reference>
<evidence type="ECO:0000313" key="2">
    <source>
        <dbReference type="Proteomes" id="UP000792457"/>
    </source>
</evidence>
<protein>
    <submittedName>
        <fullName evidence="1">Uncharacterized protein</fullName>
    </submittedName>
</protein>
<proteinExistence type="predicted"/>